<organism evidence="1 2">
    <name type="scientific">Aristaeella hokkaidonensis</name>
    <dbReference type="NCBI Taxonomy" id="3046382"/>
    <lineage>
        <taxon>Bacteria</taxon>
        <taxon>Bacillati</taxon>
        <taxon>Bacillota</taxon>
        <taxon>Clostridia</taxon>
        <taxon>Eubacteriales</taxon>
        <taxon>Aristaeellaceae</taxon>
        <taxon>Aristaeella</taxon>
    </lineage>
</organism>
<proteinExistence type="predicted"/>
<dbReference type="Proteomes" id="UP000682782">
    <property type="component" value="Chromosome"/>
</dbReference>
<sequence>MLPKMIVIEGTNASGKSSLGVKLAARFGGEIISADSRQVFCRLDLGSGKITPEEMEGVPHHLLDVRNPGEFFSMADFQRLAYEAIDDILSRDRLPFLVGGTGLYVDAVADGYEISDKAPDHSLRAHLETFETPELYEMLKQKLPDTDIDPRNRHRVMRALEKLEAGDDRPAGKNPRYKLLKLGVTWPREILKQRIDERLERRLQEGMVEEVKALLDEGVSEEFMVKLGLEYKYLTWYLTGKIGYEQMKEELGNAIKKFAKRQMTWFRRDPRIHWLDMSADPVAEASDLIEAFLSENV</sequence>
<name>A0AC61NA63_9FIRM</name>
<keyword evidence="2" id="KW-1185">Reference proteome</keyword>
<keyword evidence="1" id="KW-0808">Transferase</keyword>
<evidence type="ECO:0000313" key="2">
    <source>
        <dbReference type="Proteomes" id="UP000682782"/>
    </source>
</evidence>
<protein>
    <submittedName>
        <fullName evidence="1">tRNA (Adenosine(37)-N6)-dimethylallyltransferase MiaA</fullName>
        <ecNumber evidence="1">2.5.1.75</ecNumber>
    </submittedName>
</protein>
<reference evidence="1" key="1">
    <citation type="submission" date="2021-01" db="EMBL/GenBank/DDBJ databases">
        <title>Complete genome sequence of Clostridiales bacterium R-7.</title>
        <authorList>
            <person name="Mahoney-Kurpe S.C."/>
            <person name="Palevich N."/>
            <person name="Koike S."/>
            <person name="Moon C.D."/>
            <person name="Attwood G.T."/>
        </authorList>
    </citation>
    <scope>NUCLEOTIDE SEQUENCE</scope>
    <source>
        <strain evidence="1">R-7</strain>
    </source>
</reference>
<evidence type="ECO:0000313" key="1">
    <source>
        <dbReference type="EMBL" id="QUC68464.1"/>
    </source>
</evidence>
<accession>A0AC61NA63</accession>
<gene>
    <name evidence="1" type="primary">miaA</name>
    <name evidence="1" type="ORF">JYE49_07180</name>
</gene>
<dbReference type="EC" id="2.5.1.75" evidence="1"/>
<dbReference type="EMBL" id="CP068393">
    <property type="protein sequence ID" value="QUC68464.1"/>
    <property type="molecule type" value="Genomic_DNA"/>
</dbReference>